<dbReference type="EMBL" id="KZ824937">
    <property type="protein sequence ID" value="RAH74038.1"/>
    <property type="molecule type" value="Genomic_DNA"/>
</dbReference>
<protein>
    <submittedName>
        <fullName evidence="1">Uncharacterized protein</fullName>
    </submittedName>
</protein>
<proteinExistence type="predicted"/>
<accession>A0ACD1HKZ8</accession>
<reference evidence="1" key="1">
    <citation type="submission" date="2018-02" db="EMBL/GenBank/DDBJ databases">
        <title>The genomes of Aspergillus section Nigri reveals drivers in fungal speciation.</title>
        <authorList>
            <consortium name="DOE Joint Genome Institute"/>
            <person name="Vesth T.C."/>
            <person name="Nybo J."/>
            <person name="Theobald S."/>
            <person name="Brandl J."/>
            <person name="Frisvad J.C."/>
            <person name="Nielsen K.F."/>
            <person name="Lyhne E.K."/>
            <person name="Kogle M.E."/>
            <person name="Kuo A."/>
            <person name="Riley R."/>
            <person name="Clum A."/>
            <person name="Nolan M."/>
            <person name="Lipzen A."/>
            <person name="Salamov A."/>
            <person name="Henrissat B."/>
            <person name="Wiebenga A."/>
            <person name="De vries R.P."/>
            <person name="Grigoriev I.V."/>
            <person name="Mortensen U.H."/>
            <person name="Andersen M.R."/>
            <person name="Baker S.E."/>
        </authorList>
    </citation>
    <scope>NUCLEOTIDE SEQUENCE</scope>
    <source>
        <strain evidence="1">CBS 121060</strain>
    </source>
</reference>
<name>A0ACD1HKZ8_9EURO</name>
<evidence type="ECO:0000313" key="1">
    <source>
        <dbReference type="EMBL" id="RAH74038.1"/>
    </source>
</evidence>
<organism evidence="1 2">
    <name type="scientific">Aspergillus aculeatinus CBS 121060</name>
    <dbReference type="NCBI Taxonomy" id="1448322"/>
    <lineage>
        <taxon>Eukaryota</taxon>
        <taxon>Fungi</taxon>
        <taxon>Dikarya</taxon>
        <taxon>Ascomycota</taxon>
        <taxon>Pezizomycotina</taxon>
        <taxon>Eurotiomycetes</taxon>
        <taxon>Eurotiomycetidae</taxon>
        <taxon>Eurotiales</taxon>
        <taxon>Aspergillaceae</taxon>
        <taxon>Aspergillus</taxon>
        <taxon>Aspergillus subgen. Circumdati</taxon>
    </lineage>
</organism>
<gene>
    <name evidence="1" type="ORF">BO66DRAFT_408499</name>
</gene>
<keyword evidence="2" id="KW-1185">Reference proteome</keyword>
<evidence type="ECO:0000313" key="2">
    <source>
        <dbReference type="Proteomes" id="UP000249661"/>
    </source>
</evidence>
<sequence length="381" mass="41979">MPPTSPVEGFPRFGLVMARLIVENEDRDVRPFVVLLPRRAGSKPLDHSITSFNHVRLPASALLGSLAKPEDPRKNFLHVISRIGRCAFVAGKYSLRRRITNPEGSPIPIFTFRTQQQPLLHALAQIAVFGAWIPQCIAQYTDPIHAAPVRHALGVCVKAVLSKAVQHSGFHLAERCGAQGLYEYNHIVESQLESRGIAVSEGDALVLSIRLTTELLLSRYAMPQPRHPATLLVQHETGLLAAARTRLHTMSDGHRGAEYNRVLLPQCLPIVEAIGQRMAYEAALDAGVEPDLLALYEAGVVLQDPAWYAEHCGLSREAQLDQEGRALDALEPRVEELLDGLGVARFCTAPILSAERMERFAAGLPTFGEEGNRERQTESRL</sequence>
<dbReference type="Proteomes" id="UP000249661">
    <property type="component" value="Unassembled WGS sequence"/>
</dbReference>